<evidence type="ECO:0000259" key="1">
    <source>
        <dbReference type="SMART" id="SM01022"/>
    </source>
</evidence>
<evidence type="ECO:0000313" key="3">
    <source>
        <dbReference type="Proteomes" id="UP001612741"/>
    </source>
</evidence>
<dbReference type="SMART" id="SM01022">
    <property type="entry name" value="ASCH"/>
    <property type="match status" value="1"/>
</dbReference>
<dbReference type="InterPro" id="IPR007374">
    <property type="entry name" value="ASCH_domain"/>
</dbReference>
<dbReference type="Gene3D" id="3.90.1140.10">
    <property type="entry name" value="Cyclic phosphodiesterase"/>
    <property type="match status" value="1"/>
</dbReference>
<dbReference type="RefSeq" id="WP_397082117.1">
    <property type="nucleotide sequence ID" value="NZ_JBITGY010000004.1"/>
</dbReference>
<dbReference type="Pfam" id="PF04266">
    <property type="entry name" value="ASCH"/>
    <property type="match status" value="1"/>
</dbReference>
<protein>
    <submittedName>
        <fullName evidence="2">2'-5' RNA ligase family protein</fullName>
    </submittedName>
</protein>
<evidence type="ECO:0000313" key="2">
    <source>
        <dbReference type="EMBL" id="MFI6498883.1"/>
    </source>
</evidence>
<dbReference type="GO" id="GO:0016874">
    <property type="term" value="F:ligase activity"/>
    <property type="evidence" value="ECO:0007669"/>
    <property type="project" value="UniProtKB-KW"/>
</dbReference>
<dbReference type="PANTHER" id="PTHR39203:SF1">
    <property type="entry name" value="CYTOPLASMIC PROTEIN"/>
    <property type="match status" value="1"/>
</dbReference>
<accession>A0ABW7YSQ5</accession>
<dbReference type="EMBL" id="JBITGY010000004">
    <property type="protein sequence ID" value="MFI6498883.1"/>
    <property type="molecule type" value="Genomic_DNA"/>
</dbReference>
<gene>
    <name evidence="2" type="ORF">ACIBG2_15950</name>
</gene>
<dbReference type="SUPFAM" id="SSF88697">
    <property type="entry name" value="PUA domain-like"/>
    <property type="match status" value="1"/>
</dbReference>
<dbReference type="PANTHER" id="PTHR39203">
    <property type="entry name" value="CYTOPLASMIC PROTEIN-RELATED"/>
    <property type="match status" value="1"/>
</dbReference>
<keyword evidence="3" id="KW-1185">Reference proteome</keyword>
<dbReference type="InterPro" id="IPR009326">
    <property type="entry name" value="DUF984"/>
</dbReference>
<feature type="domain" description="ASCH" evidence="1">
    <location>
        <begin position="174"/>
        <end position="297"/>
    </location>
</feature>
<dbReference type="InterPro" id="IPR015947">
    <property type="entry name" value="PUA-like_sf"/>
</dbReference>
<organism evidence="2 3">
    <name type="scientific">Nonomuraea typhae</name>
    <dbReference type="NCBI Taxonomy" id="2603600"/>
    <lineage>
        <taxon>Bacteria</taxon>
        <taxon>Bacillati</taxon>
        <taxon>Actinomycetota</taxon>
        <taxon>Actinomycetes</taxon>
        <taxon>Streptosporangiales</taxon>
        <taxon>Streptosporangiaceae</taxon>
        <taxon>Nonomuraea</taxon>
    </lineage>
</organism>
<dbReference type="Pfam" id="PF13563">
    <property type="entry name" value="2_5_RNA_ligase2"/>
    <property type="match status" value="1"/>
</dbReference>
<proteinExistence type="predicted"/>
<comment type="caution">
    <text evidence="2">The sequence shown here is derived from an EMBL/GenBank/DDBJ whole genome shotgun (WGS) entry which is preliminary data.</text>
</comment>
<sequence>MFTPGETALTIHAPVTERVVGSWRERYDPATPYGVPAHVTVLYPFLHADRVDEAELRALFAAYEPFDLVFERTARFPGLVYLAPEPAEPVKELTEAVVARWPEAPPYQGRYPEVVPHLTIGQGLDDASAAAVEAGLEGLPVRMRVSGVTLEVFDGEKWRRRARFPFGEVGEAEFAFPGPLRDTLVAAVLSGRKTATSSLLAAYADDELPVAGSWDALVDSAGRRVALLETTEVGVVPIREIDDAFARDEGEGFAGAAEWRAAHERFWLSPEHVAQLGHTPVIDDDTFVVTERFRLLETL</sequence>
<keyword evidence="2" id="KW-0436">Ligase</keyword>
<dbReference type="InterPro" id="IPR009097">
    <property type="entry name" value="Cyclic_Pdiesterase"/>
</dbReference>
<reference evidence="2 3" key="1">
    <citation type="submission" date="2024-10" db="EMBL/GenBank/DDBJ databases">
        <title>The Natural Products Discovery Center: Release of the First 8490 Sequenced Strains for Exploring Actinobacteria Biosynthetic Diversity.</title>
        <authorList>
            <person name="Kalkreuter E."/>
            <person name="Kautsar S.A."/>
            <person name="Yang D."/>
            <person name="Bader C.D."/>
            <person name="Teijaro C.N."/>
            <person name="Fluegel L."/>
            <person name="Davis C.M."/>
            <person name="Simpson J.R."/>
            <person name="Lauterbach L."/>
            <person name="Steele A.D."/>
            <person name="Gui C."/>
            <person name="Meng S."/>
            <person name="Li G."/>
            <person name="Viehrig K."/>
            <person name="Ye F."/>
            <person name="Su P."/>
            <person name="Kiefer A.F."/>
            <person name="Nichols A."/>
            <person name="Cepeda A.J."/>
            <person name="Yan W."/>
            <person name="Fan B."/>
            <person name="Jiang Y."/>
            <person name="Adhikari A."/>
            <person name="Zheng C.-J."/>
            <person name="Schuster L."/>
            <person name="Cowan T.M."/>
            <person name="Smanski M.J."/>
            <person name="Chevrette M.G."/>
            <person name="De Carvalho L.P.S."/>
            <person name="Shen B."/>
        </authorList>
    </citation>
    <scope>NUCLEOTIDE SEQUENCE [LARGE SCALE GENOMIC DNA]</scope>
    <source>
        <strain evidence="2 3">NPDC050545</strain>
    </source>
</reference>
<dbReference type="Proteomes" id="UP001612741">
    <property type="component" value="Unassembled WGS sequence"/>
</dbReference>
<dbReference type="Gene3D" id="3.10.400.10">
    <property type="entry name" value="Sulfate adenylyltransferase"/>
    <property type="match status" value="1"/>
</dbReference>
<dbReference type="SUPFAM" id="SSF55144">
    <property type="entry name" value="LigT-like"/>
    <property type="match status" value="1"/>
</dbReference>
<name>A0ABW7YSQ5_9ACTN</name>